<dbReference type="SMART" id="SM00642">
    <property type="entry name" value="Aamy"/>
    <property type="match status" value="1"/>
</dbReference>
<name>A0A512MI35_9BACT</name>
<evidence type="ECO:0000256" key="10">
    <source>
        <dbReference type="ARBA" id="ARBA00032057"/>
    </source>
</evidence>
<evidence type="ECO:0000256" key="15">
    <source>
        <dbReference type="PIRSR" id="PIRSR006337-1"/>
    </source>
</evidence>
<dbReference type="InterPro" id="IPR006047">
    <property type="entry name" value="GH13_cat_dom"/>
</dbReference>
<evidence type="ECO:0000256" key="2">
    <source>
        <dbReference type="ARBA" id="ARBA00005199"/>
    </source>
</evidence>
<dbReference type="InterPro" id="IPR012768">
    <property type="entry name" value="Trehalose_TreZ"/>
</dbReference>
<dbReference type="UniPathway" id="UPA00299"/>
<comment type="catalytic activity">
    <reaction evidence="12 14">
        <text>hydrolysis of (1-&gt;4)-alpha-D-glucosidic linkage in 4-alpha-D-[(1-&gt;4)-alpha-D-glucanosyl]n trehalose to yield trehalose and (1-&gt;4)-alpha-D-glucan.</text>
        <dbReference type="EC" id="3.2.1.141"/>
    </reaction>
</comment>
<dbReference type="InterPro" id="IPR044901">
    <property type="entry name" value="Trehalose_TreZ_E-set_sf"/>
</dbReference>
<evidence type="ECO:0000256" key="5">
    <source>
        <dbReference type="ARBA" id="ARBA00015938"/>
    </source>
</evidence>
<dbReference type="PANTHER" id="PTHR43651:SF11">
    <property type="entry name" value="MALTO-OLIGOSYLTREHALOSE TREHALOHYDROLASE"/>
    <property type="match status" value="1"/>
</dbReference>
<reference evidence="18 19" key="1">
    <citation type="submission" date="2019-07" db="EMBL/GenBank/DDBJ databases">
        <title>Whole genome shotgun sequence of Brevifollis gellanilyticus NBRC 108608.</title>
        <authorList>
            <person name="Hosoyama A."/>
            <person name="Uohara A."/>
            <person name="Ohji S."/>
            <person name="Ichikawa N."/>
        </authorList>
    </citation>
    <scope>NUCLEOTIDE SEQUENCE [LARGE SCALE GENOMIC DNA]</scope>
    <source>
        <strain evidence="18 19">NBRC 108608</strain>
    </source>
</reference>
<comment type="pathway">
    <text evidence="2 14">Glycan biosynthesis; trehalose biosynthesis.</text>
</comment>
<dbReference type="EC" id="3.2.1.141" evidence="4 13"/>
<dbReference type="InterPro" id="IPR017853">
    <property type="entry name" value="GH"/>
</dbReference>
<evidence type="ECO:0000256" key="8">
    <source>
        <dbReference type="ARBA" id="ARBA00023277"/>
    </source>
</evidence>
<dbReference type="Pfam" id="PF11941">
    <property type="entry name" value="DUF3459"/>
    <property type="match status" value="1"/>
</dbReference>
<keyword evidence="8" id="KW-0119">Carbohydrate metabolism</keyword>
<dbReference type="RefSeq" id="WP_146856219.1">
    <property type="nucleotide sequence ID" value="NZ_BKAG01000095.1"/>
</dbReference>
<dbReference type="CDD" id="cd02853">
    <property type="entry name" value="E_set_MTHase_like_N"/>
    <property type="match status" value="1"/>
</dbReference>
<dbReference type="InterPro" id="IPR022567">
    <property type="entry name" value="DUF3459"/>
</dbReference>
<dbReference type="OrthoDB" id="9800174at2"/>
<dbReference type="SUPFAM" id="SSF51445">
    <property type="entry name" value="(Trans)glycosidases"/>
    <property type="match status" value="1"/>
</dbReference>
<dbReference type="AlphaFoldDB" id="A0A512MI35"/>
<dbReference type="Gene3D" id="2.60.40.10">
    <property type="entry name" value="Immunoglobulins"/>
    <property type="match status" value="1"/>
</dbReference>
<gene>
    <name evidence="18" type="ORF">BGE01nite_56810</name>
</gene>
<feature type="domain" description="Glycosyl hydrolase family 13 catalytic" evidence="17">
    <location>
        <begin position="101"/>
        <end position="470"/>
    </location>
</feature>
<evidence type="ECO:0000256" key="12">
    <source>
        <dbReference type="ARBA" id="ARBA00034013"/>
    </source>
</evidence>
<accession>A0A512MI35</accession>
<evidence type="ECO:0000256" key="14">
    <source>
        <dbReference type="PIRNR" id="PIRNR006337"/>
    </source>
</evidence>
<dbReference type="InterPro" id="IPR004193">
    <property type="entry name" value="Glyco_hydro_13_N"/>
</dbReference>
<feature type="active site" description="Proton donor" evidence="15">
    <location>
        <position position="309"/>
    </location>
</feature>
<dbReference type="SUPFAM" id="SSF81296">
    <property type="entry name" value="E set domains"/>
    <property type="match status" value="1"/>
</dbReference>
<evidence type="ECO:0000259" key="17">
    <source>
        <dbReference type="SMART" id="SM00642"/>
    </source>
</evidence>
<dbReference type="Gene3D" id="1.10.10.760">
    <property type="entry name" value="E-set domains of sugar-utilizing enzymes"/>
    <property type="match status" value="1"/>
</dbReference>
<evidence type="ECO:0000313" key="18">
    <source>
        <dbReference type="EMBL" id="GEP46390.1"/>
    </source>
</evidence>
<evidence type="ECO:0000256" key="7">
    <source>
        <dbReference type="ARBA" id="ARBA00022801"/>
    </source>
</evidence>
<comment type="similarity">
    <text evidence="3 14">Belongs to the glycosyl hydrolase 13 family.</text>
</comment>
<dbReference type="InterPro" id="IPR014756">
    <property type="entry name" value="Ig_E-set"/>
</dbReference>
<comment type="subcellular location">
    <subcellularLocation>
        <location evidence="1 15">Cytoplasm</location>
    </subcellularLocation>
</comment>
<dbReference type="EMBL" id="BKAG01000095">
    <property type="protein sequence ID" value="GEP46390.1"/>
    <property type="molecule type" value="Genomic_DNA"/>
</dbReference>
<feature type="site" description="Transition state stabilizer" evidence="16">
    <location>
        <position position="404"/>
    </location>
</feature>
<keyword evidence="9 14" id="KW-0326">Glycosidase</keyword>
<dbReference type="GO" id="GO:0005992">
    <property type="term" value="P:trehalose biosynthetic process"/>
    <property type="evidence" value="ECO:0007669"/>
    <property type="project" value="UniProtKB-UniRule"/>
</dbReference>
<dbReference type="GO" id="GO:0033942">
    <property type="term" value="F:4-alpha-D-(1-&gt;4)-alpha-D-glucanotrehalose trehalohydrolase activity"/>
    <property type="evidence" value="ECO:0007669"/>
    <property type="project" value="UniProtKB-EC"/>
</dbReference>
<dbReference type="NCBIfam" id="TIGR02402">
    <property type="entry name" value="trehalose_TreZ"/>
    <property type="match status" value="1"/>
</dbReference>
<protein>
    <recommendedName>
        <fullName evidence="5 13">Malto-oligosyltrehalose trehalohydrolase</fullName>
        <shortName evidence="14">MTHase</shortName>
        <ecNumber evidence="4 13">3.2.1.141</ecNumber>
    </recommendedName>
    <alternativeName>
        <fullName evidence="11 14">4-alpha-D-((1-&gt;4)-alpha-D-glucano)trehalose trehalohydrolase</fullName>
    </alternativeName>
    <alternativeName>
        <fullName evidence="10 14">Maltooligosyl trehalose trehalohydrolase</fullName>
    </alternativeName>
</protein>
<dbReference type="Proteomes" id="UP000321577">
    <property type="component" value="Unassembled WGS sequence"/>
</dbReference>
<keyword evidence="19" id="KW-1185">Reference proteome</keyword>
<evidence type="ECO:0000256" key="6">
    <source>
        <dbReference type="ARBA" id="ARBA00022490"/>
    </source>
</evidence>
<dbReference type="InterPro" id="IPR013783">
    <property type="entry name" value="Ig-like_fold"/>
</dbReference>
<feature type="active site" description="Nucleophile" evidence="15">
    <location>
        <position position="274"/>
    </location>
</feature>
<comment type="caution">
    <text evidence="18">The sequence shown here is derived from an EMBL/GenBank/DDBJ whole genome shotgun (WGS) entry which is preliminary data.</text>
</comment>
<dbReference type="CDD" id="cd11325">
    <property type="entry name" value="AmyAc_GTHase"/>
    <property type="match status" value="1"/>
</dbReference>
<evidence type="ECO:0000256" key="9">
    <source>
        <dbReference type="ARBA" id="ARBA00023295"/>
    </source>
</evidence>
<evidence type="ECO:0000256" key="1">
    <source>
        <dbReference type="ARBA" id="ARBA00004496"/>
    </source>
</evidence>
<dbReference type="GO" id="GO:0005737">
    <property type="term" value="C:cytoplasm"/>
    <property type="evidence" value="ECO:0007669"/>
    <property type="project" value="UniProtKB-SubCell"/>
</dbReference>
<evidence type="ECO:0000313" key="19">
    <source>
        <dbReference type="Proteomes" id="UP000321577"/>
    </source>
</evidence>
<dbReference type="PIRSF" id="PIRSF006337">
    <property type="entry name" value="Trehalose_TreZ"/>
    <property type="match status" value="1"/>
</dbReference>
<dbReference type="Pfam" id="PF02922">
    <property type="entry name" value="CBM_48"/>
    <property type="match status" value="1"/>
</dbReference>
<evidence type="ECO:0000256" key="3">
    <source>
        <dbReference type="ARBA" id="ARBA00008061"/>
    </source>
</evidence>
<organism evidence="18 19">
    <name type="scientific">Brevifollis gellanilyticus</name>
    <dbReference type="NCBI Taxonomy" id="748831"/>
    <lineage>
        <taxon>Bacteria</taxon>
        <taxon>Pseudomonadati</taxon>
        <taxon>Verrucomicrobiota</taxon>
        <taxon>Verrucomicrobiia</taxon>
        <taxon>Verrucomicrobiales</taxon>
        <taxon>Verrucomicrobiaceae</taxon>
    </lineage>
</organism>
<keyword evidence="7 14" id="KW-0378">Hydrolase</keyword>
<evidence type="ECO:0000256" key="16">
    <source>
        <dbReference type="PIRSR" id="PIRSR006337-3"/>
    </source>
</evidence>
<evidence type="ECO:0000256" key="11">
    <source>
        <dbReference type="ARBA" id="ARBA00033284"/>
    </source>
</evidence>
<proteinExistence type="inferred from homology"/>
<sequence>MTSAKDDTPRRLPIGAEVQPKGGVHFRVWAPESKKVSVLLGDKEELPDALEIPLQSETGGYWSGLIPKATAGMHYRYKLDSGTYADPASRFQSNGPHGASEIIDHTAFAWSDEAWKGVTTERQVIYEMHIGTFTPEGTWEAATAQLPHLAELGVTLLEVMPVADFPGRYGWGYDGVNLYAPTRLYGRPDDFRRFVDRAHALGLGVILDVVYNHLGPDGNYLKKFSLDYFSETHKNDWGDSLNFDDKDSAPVREFFIANAGYWIDEFHCDGLRLDATQAIIDNSKRHILADITQRVREAAKGRGTYVVGENEPQHAQLLRPIEKGGYGIDALWNDDFHHTAVVAMTGRNEAYYTDYKGSPQEFISAAKWGFLFQGQRYKWQSARRGTPCLDLTSANFVNFLQNHDQIANSLWGRRVHTLTSAAKFRALTALLLLAPNTPMLFQGQEFAASAPFLYFADHNPELAAAVAKGREEFLAQFPSIASEDVAALIPNPEREETFRRCKLDFADREKNAEILLLHRDLLRIRKEDPLLANAQRGTFDGAVLSSSAFVMRFFGREQDDRLLVINLGAHLHLDPAPDPLLAPPLGCVWTTAWTSEDPRYGGGGTPAIESEDNWNLPAESAALLIPTSAS</sequence>
<dbReference type="Gene3D" id="3.20.20.80">
    <property type="entry name" value="Glycosidases"/>
    <property type="match status" value="1"/>
</dbReference>
<evidence type="ECO:0000256" key="4">
    <source>
        <dbReference type="ARBA" id="ARBA00012268"/>
    </source>
</evidence>
<dbReference type="Pfam" id="PF00128">
    <property type="entry name" value="Alpha-amylase"/>
    <property type="match status" value="1"/>
</dbReference>
<evidence type="ECO:0000256" key="13">
    <source>
        <dbReference type="NCBIfam" id="TIGR02402"/>
    </source>
</evidence>
<keyword evidence="6" id="KW-0963">Cytoplasm</keyword>
<dbReference type="PANTHER" id="PTHR43651">
    <property type="entry name" value="1,4-ALPHA-GLUCAN-BRANCHING ENZYME"/>
    <property type="match status" value="1"/>
</dbReference>